<proteinExistence type="predicted"/>
<evidence type="ECO:0000256" key="2">
    <source>
        <dbReference type="SAM" id="Phobius"/>
    </source>
</evidence>
<sequence length="764" mass="80863">MTVSGKRRGATRRRRQRLVSLLAVVTGFPIMTGLVPASAAGAPASPAGGPAQEAGTGNRTATVAITDLGPEVPDEDDTLSIRGTITNEGTSPIVDSRVDARQGVPLTGRSGIDEAVSRTGFDAATGPIVVGHGQDLPTIQPGMSATFSLDVPVSALSLGADGVYELGVGLTGQTERERWGDQILGVGRTVLPWQPDAGEESPRTDLTVLWPLISTTHLTAQTGADEEQTPAFRDDALLTEISPGGRLDQLVSLGADLPVTWVIDPDLLASVDAMTEPYQVYDGDRLVDGTGQERAREWLRELQEAVQGKEVVALPFADPDVASLAHQGKDVLGALGQLAKATDAAEVTVQTVLDVDASTDFAWPVEGAIDPSIVSVATSAGAHHVIARSDSLRPGDLNYTPTAARPIGDGTTAIVADARLSTLFEEDMAGAADAALARQLLLAQTLAITRQAPADERSIVLAPQRMPTAVQAQAMADAVLAARDSTDWVRFTDLSDAAAATPDPDANREVPPASEYPQELREQELPTSAFQAMRETQRTLEDFQVILTRDDRVATPFGNAIRREMSTSWRGNAEEAADYRETVQDGLTGLTERVHVIPKSPITLSGRSATIPVTVQNNLVQDVHNLELRLTSSRTLGLEVSEQQEIVVSGGHSQSVKFSATARANGRTFLEAQLYTPDNRPYGEPIQFQASVTSITSAVMMVIAGGLLLVVLAGIRMYTQRKRASREPVAVGADRDDAQGESGADTGDGTTGARPGSERLDPDE</sequence>
<keyword evidence="2" id="KW-1133">Transmembrane helix</keyword>
<reference evidence="3 4" key="1">
    <citation type="submission" date="2017-05" db="EMBL/GenBank/DDBJ databases">
        <title>Complete genome sequence of Streptomyces sp. SCSIO 03032 revealed the diverse biosynthetic pathways for its bioactive secondary metabolites.</title>
        <authorList>
            <person name="Ma L."/>
            <person name="Zhu Y."/>
            <person name="Zhang W."/>
            <person name="Zhang G."/>
            <person name="Tian X."/>
            <person name="Zhang S."/>
            <person name="Zhang C."/>
        </authorList>
    </citation>
    <scope>NUCLEOTIDE SEQUENCE [LARGE SCALE GENOMIC DNA]</scope>
    <source>
        <strain evidence="3 4">SCSIO 03032</strain>
    </source>
</reference>
<feature type="region of interest" description="Disordered" evidence="1">
    <location>
        <begin position="723"/>
        <end position="764"/>
    </location>
</feature>
<feature type="region of interest" description="Disordered" evidence="1">
    <location>
        <begin position="497"/>
        <end position="523"/>
    </location>
</feature>
<gene>
    <name evidence="3" type="ORF">CAG99_13635</name>
</gene>
<dbReference type="Proteomes" id="UP000194218">
    <property type="component" value="Chromosome"/>
</dbReference>
<feature type="transmembrane region" description="Helical" evidence="2">
    <location>
        <begin position="695"/>
        <end position="715"/>
    </location>
</feature>
<evidence type="ECO:0000313" key="4">
    <source>
        <dbReference type="Proteomes" id="UP000194218"/>
    </source>
</evidence>
<evidence type="ECO:0000313" key="3">
    <source>
        <dbReference type="EMBL" id="ARQ69769.1"/>
    </source>
</evidence>
<protein>
    <submittedName>
        <fullName evidence="3">Uncharacterized protein</fullName>
    </submittedName>
</protein>
<keyword evidence="2" id="KW-0472">Membrane</keyword>
<organism evidence="3 4">
    <name type="scientific">Streptomyces marincola</name>
    <dbReference type="NCBI Taxonomy" id="2878388"/>
    <lineage>
        <taxon>Bacteria</taxon>
        <taxon>Bacillati</taxon>
        <taxon>Actinomycetota</taxon>
        <taxon>Actinomycetes</taxon>
        <taxon>Kitasatosporales</taxon>
        <taxon>Streptomycetaceae</taxon>
        <taxon>Streptomyces</taxon>
    </lineage>
</organism>
<dbReference type="OrthoDB" id="3797035at2"/>
<dbReference type="InterPro" id="IPR046112">
    <property type="entry name" value="DUF6049"/>
</dbReference>
<dbReference type="Pfam" id="PF19516">
    <property type="entry name" value="DUF6049"/>
    <property type="match status" value="1"/>
</dbReference>
<keyword evidence="2" id="KW-0812">Transmembrane</keyword>
<name>A0A1W7CYM8_9ACTN</name>
<evidence type="ECO:0000256" key="1">
    <source>
        <dbReference type="SAM" id="MobiDB-lite"/>
    </source>
</evidence>
<dbReference type="RefSeq" id="WP_086159638.1">
    <property type="nucleotide sequence ID" value="NZ_CP021121.1"/>
</dbReference>
<feature type="compositionally biased region" description="Low complexity" evidence="1">
    <location>
        <begin position="743"/>
        <end position="753"/>
    </location>
</feature>
<keyword evidence="4" id="KW-1185">Reference proteome</keyword>
<dbReference type="AlphaFoldDB" id="A0A1W7CYM8"/>
<dbReference type="EMBL" id="CP021121">
    <property type="protein sequence ID" value="ARQ69769.1"/>
    <property type="molecule type" value="Genomic_DNA"/>
</dbReference>
<accession>A0A1W7CYM8</accession>
<dbReference type="KEGG" id="smao:CAG99_13635"/>